<gene>
    <name evidence="2" type="ORF">MCC10102_1136</name>
</gene>
<evidence type="ECO:0000256" key="1">
    <source>
        <dbReference type="ARBA" id="ARBA00022801"/>
    </source>
</evidence>
<dbReference type="EMBL" id="SHSV01000019">
    <property type="protein sequence ID" value="TCF45465.1"/>
    <property type="molecule type" value="Genomic_DNA"/>
</dbReference>
<dbReference type="Gene3D" id="3.40.50.300">
    <property type="entry name" value="P-loop containing nucleotide triphosphate hydrolases"/>
    <property type="match status" value="1"/>
</dbReference>
<dbReference type="RefSeq" id="WP_007052878.1">
    <property type="nucleotide sequence ID" value="NZ_CABWKA010000002.1"/>
</dbReference>
<keyword evidence="2" id="KW-0347">Helicase</keyword>
<dbReference type="InterPro" id="IPR027417">
    <property type="entry name" value="P-loop_NTPase"/>
</dbReference>
<dbReference type="GO" id="GO:0016787">
    <property type="term" value="F:hydrolase activity"/>
    <property type="evidence" value="ECO:0007669"/>
    <property type="project" value="UniProtKB-KW"/>
</dbReference>
<dbReference type="SMART" id="SM00490">
    <property type="entry name" value="HELICc"/>
    <property type="match status" value="1"/>
</dbReference>
<dbReference type="InterPro" id="IPR049730">
    <property type="entry name" value="SNF2/RAD54-like_C"/>
</dbReference>
<evidence type="ECO:0000313" key="3">
    <source>
        <dbReference type="Proteomes" id="UP000292692"/>
    </source>
</evidence>
<dbReference type="PROSITE" id="PS51194">
    <property type="entry name" value="HELICASE_CTER"/>
    <property type="match status" value="1"/>
</dbReference>
<keyword evidence="2" id="KW-0067">ATP-binding</keyword>
<dbReference type="GO" id="GO:0004386">
    <property type="term" value="F:helicase activity"/>
    <property type="evidence" value="ECO:0007669"/>
    <property type="project" value="UniProtKB-KW"/>
</dbReference>
<dbReference type="PANTHER" id="PTHR45766">
    <property type="entry name" value="DNA ANNEALING HELICASE AND ENDONUCLEASE ZRANB3 FAMILY MEMBER"/>
    <property type="match status" value="1"/>
</dbReference>
<dbReference type="InterPro" id="IPR001650">
    <property type="entry name" value="Helicase_C-like"/>
</dbReference>
<organism evidence="2 3">
    <name type="scientific">Bifidobacterium longum subsp. longum</name>
    <dbReference type="NCBI Taxonomy" id="1679"/>
    <lineage>
        <taxon>Bacteria</taxon>
        <taxon>Bacillati</taxon>
        <taxon>Actinomycetota</taxon>
        <taxon>Actinomycetes</taxon>
        <taxon>Bifidobacteriales</taxon>
        <taxon>Bifidobacteriaceae</taxon>
        <taxon>Bifidobacterium</taxon>
    </lineage>
</organism>
<protein>
    <submittedName>
        <fullName evidence="2">Helicase, SNF2/RAD54 family</fullName>
    </submittedName>
</protein>
<dbReference type="PANTHER" id="PTHR45766:SF6">
    <property type="entry name" value="SWI_SNF-RELATED MATRIX-ASSOCIATED ACTIN-DEPENDENT REGULATOR OF CHROMATIN SUBFAMILY A-LIKE PROTEIN 1"/>
    <property type="match status" value="1"/>
</dbReference>
<dbReference type="Pfam" id="PF00271">
    <property type="entry name" value="Helicase_C"/>
    <property type="match status" value="1"/>
</dbReference>
<keyword evidence="1" id="KW-0378">Hydrolase</keyword>
<proteinExistence type="predicted"/>
<dbReference type="GO" id="GO:0031297">
    <property type="term" value="P:replication fork processing"/>
    <property type="evidence" value="ECO:0007669"/>
    <property type="project" value="TreeGrafter"/>
</dbReference>
<accession>A0A4R0UW70</accession>
<comment type="caution">
    <text evidence="2">The sequence shown here is derived from an EMBL/GenBank/DDBJ whole genome shotgun (WGS) entry which is preliminary data.</text>
</comment>
<dbReference type="Proteomes" id="UP000292692">
    <property type="component" value="Unassembled WGS sequence"/>
</dbReference>
<dbReference type="AlphaFoldDB" id="A0A4R0UW70"/>
<evidence type="ECO:0000313" key="2">
    <source>
        <dbReference type="EMBL" id="TCF45465.1"/>
    </source>
</evidence>
<name>A0A4R0UW70_BIFLL</name>
<dbReference type="GO" id="GO:0006281">
    <property type="term" value="P:DNA repair"/>
    <property type="evidence" value="ECO:0007669"/>
    <property type="project" value="TreeGrafter"/>
</dbReference>
<dbReference type="CDD" id="cd18793">
    <property type="entry name" value="SF2_C_SNF"/>
    <property type="match status" value="1"/>
</dbReference>
<sequence>MDEIEGLTTRGRETGVRKLMATNLLKRFESSVHSFRVTLKRVYGYMDDTVKVIDKYEQHRAEHKSLGMFDRIDADVFDEGFDLDRDDAEEIEFTTQGKTQFALSDMDWKSWRSYIQADMRVIEGLLAMIRDIDPEHDAKLQRLYQTIRDKQERPINEGNRRILVFTAFADTADYLYEHVSEYAQPLGLETAEVTGSRPGRCTVKKVGGDMGDILACFSPESKERGVTDPGLSDCDIDILIATDCISEGQNLQDCDMMVNYDIHWNPVRIVQRFGRVDRIGSTNQRIQLVNYWPDMDLDKYLRLKDRVEARMRLTVMTSTGDDDYINENEHGDLAYREKQLKQMQTEIPDLEDVEGGISITDLGLNEFRMDLVEYHKKNPDIKHVPTGINAIVQGTDPGILFVLRNVNNAVNIGGKNQIHPYYLVYVRDDGQVEYGHLEPKACLNLMRSLCKGRSEYDPKLCAAYNKATRNGKDMRHASAMLEAAVGSIVQQDERSAVDSLFGNGLSTFLDPGVQGLDDFELVCFLVVQGKEA</sequence>
<dbReference type="SUPFAM" id="SSF52540">
    <property type="entry name" value="P-loop containing nucleoside triphosphate hydrolases"/>
    <property type="match status" value="1"/>
</dbReference>
<reference evidence="2 3" key="1">
    <citation type="journal article" date="2018" name="Sci. Rep.">
        <title>Genomic diversity and distribution of Bifidobacterium longum subsp. longum across the human lifespan.</title>
        <authorList>
            <person name="Odamaki T."/>
            <person name="Bottacini F."/>
            <person name="Kato K."/>
            <person name="Mitsuyama E."/>
            <person name="Yoshida K."/>
            <person name="Horigome A."/>
            <person name="Xiao J.Z."/>
            <person name="van Sinderen D."/>
        </authorList>
    </citation>
    <scope>NUCLEOTIDE SEQUENCE [LARGE SCALE GENOMIC DNA]</scope>
    <source>
        <strain evidence="2 3">MCC10102</strain>
    </source>
</reference>
<keyword evidence="2" id="KW-0547">Nucleotide-binding</keyword>